<name>A0A7J7EFV2_DICBM</name>
<proteinExistence type="predicted"/>
<reference evidence="4 5" key="1">
    <citation type="journal article" date="2020" name="Mol. Biol. Evol.">
        <title>Interspecific Gene Flow and the Evolution of Specialization in Black and White Rhinoceros.</title>
        <authorList>
            <person name="Moodley Y."/>
            <person name="Westbury M.V."/>
            <person name="Russo I.M."/>
            <person name="Gopalakrishnan S."/>
            <person name="Rakotoarivelo A."/>
            <person name="Olsen R.A."/>
            <person name="Prost S."/>
            <person name="Tunstall T."/>
            <person name="Ryder O.A."/>
            <person name="Dalen L."/>
            <person name="Bruford M.W."/>
        </authorList>
    </citation>
    <scope>NUCLEOTIDE SEQUENCE [LARGE SCALE GENOMIC DNA]</scope>
    <source>
        <strain evidence="4">SBR-YM</strain>
        <tissue evidence="4">Skin</tissue>
    </source>
</reference>
<dbReference type="InterPro" id="IPR013106">
    <property type="entry name" value="Ig_V-set"/>
</dbReference>
<dbReference type="Proteomes" id="UP000551758">
    <property type="component" value="Unassembled WGS sequence"/>
</dbReference>
<dbReference type="AlphaFoldDB" id="A0A7J7EFV2"/>
<dbReference type="PANTHER" id="PTHR23268:SF20">
    <property type="entry name" value="T CELL RECEPTOR BETA VARIABLE 7-4-RELATED"/>
    <property type="match status" value="1"/>
</dbReference>
<evidence type="ECO:0000259" key="3">
    <source>
        <dbReference type="Pfam" id="PF07686"/>
    </source>
</evidence>
<feature type="domain" description="Immunoglobulin V-set" evidence="3">
    <location>
        <begin position="19"/>
        <end position="107"/>
    </location>
</feature>
<dbReference type="GO" id="GO:0005886">
    <property type="term" value="C:plasma membrane"/>
    <property type="evidence" value="ECO:0007669"/>
    <property type="project" value="TreeGrafter"/>
</dbReference>
<dbReference type="Pfam" id="PF07686">
    <property type="entry name" value="V-set"/>
    <property type="match status" value="1"/>
</dbReference>
<keyword evidence="5" id="KW-1185">Reference proteome</keyword>
<comment type="caution">
    <text evidence="4">The sequence shown here is derived from an EMBL/GenBank/DDBJ whole genome shotgun (WGS) entry which is preliminary data.</text>
</comment>
<keyword evidence="1" id="KW-0732">Signal</keyword>
<evidence type="ECO:0000256" key="1">
    <source>
        <dbReference type="ARBA" id="ARBA00022729"/>
    </source>
</evidence>
<accession>A0A7J7EFV2</accession>
<dbReference type="GO" id="GO:0007166">
    <property type="term" value="P:cell surface receptor signaling pathway"/>
    <property type="evidence" value="ECO:0007669"/>
    <property type="project" value="TreeGrafter"/>
</dbReference>
<dbReference type="PANTHER" id="PTHR23268">
    <property type="entry name" value="T-CELL RECEPTOR BETA CHAIN"/>
    <property type="match status" value="1"/>
</dbReference>
<organism evidence="4 5">
    <name type="scientific">Diceros bicornis minor</name>
    <name type="common">South-central black rhinoceros</name>
    <dbReference type="NCBI Taxonomy" id="77932"/>
    <lineage>
        <taxon>Eukaryota</taxon>
        <taxon>Metazoa</taxon>
        <taxon>Chordata</taxon>
        <taxon>Craniata</taxon>
        <taxon>Vertebrata</taxon>
        <taxon>Euteleostomi</taxon>
        <taxon>Mammalia</taxon>
        <taxon>Eutheria</taxon>
        <taxon>Laurasiatheria</taxon>
        <taxon>Perissodactyla</taxon>
        <taxon>Rhinocerotidae</taxon>
        <taxon>Diceros</taxon>
    </lineage>
</organism>
<dbReference type="EMBL" id="JACDTQ010003235">
    <property type="protein sequence ID" value="KAF5914474.1"/>
    <property type="molecule type" value="Genomic_DNA"/>
</dbReference>
<dbReference type="InterPro" id="IPR050413">
    <property type="entry name" value="TCR_beta_variable"/>
</dbReference>
<gene>
    <name evidence="4" type="ORF">HPG69_016425</name>
</gene>
<dbReference type="InterPro" id="IPR036179">
    <property type="entry name" value="Ig-like_dom_sf"/>
</dbReference>
<dbReference type="GO" id="GO:0002376">
    <property type="term" value="P:immune system process"/>
    <property type="evidence" value="ECO:0007669"/>
    <property type="project" value="UniProtKB-KW"/>
</dbReference>
<dbReference type="Gene3D" id="2.60.40.10">
    <property type="entry name" value="Immunoglobulins"/>
    <property type="match status" value="1"/>
</dbReference>
<evidence type="ECO:0000256" key="2">
    <source>
        <dbReference type="ARBA" id="ARBA00022859"/>
    </source>
</evidence>
<protein>
    <recommendedName>
        <fullName evidence="3">Immunoglobulin V-set domain-containing protein</fullName>
    </recommendedName>
</protein>
<dbReference type="SUPFAM" id="SSF48726">
    <property type="entry name" value="Immunoglobulin"/>
    <property type="match status" value="1"/>
</dbReference>
<dbReference type="InterPro" id="IPR013783">
    <property type="entry name" value="Ig-like_fold"/>
</dbReference>
<sequence>MDEKIILEMQRHTGAGVSQSPRHRITERGQAVSPGCDPISDHAPLYWYRQTLEQGLEFLIHFFNKNATNMSGMPNDWFSAERRKGSSSTLKIQPTEQGNSALYLCASYSAIAWHSHPLSVHKLHTPSP</sequence>
<keyword evidence="2" id="KW-0391">Immunity</keyword>
<evidence type="ECO:0000313" key="5">
    <source>
        <dbReference type="Proteomes" id="UP000551758"/>
    </source>
</evidence>
<evidence type="ECO:0000313" key="4">
    <source>
        <dbReference type="EMBL" id="KAF5914474.1"/>
    </source>
</evidence>